<dbReference type="InParanoid" id="A0A218ZFW6"/>
<name>A0A218ZFW6_9HELO</name>
<protein>
    <recommendedName>
        <fullName evidence="6">ARCA-like protein</fullName>
    </recommendedName>
</protein>
<organism evidence="4 5">
    <name type="scientific">Diplocarpon coronariae</name>
    <dbReference type="NCBI Taxonomy" id="2795749"/>
    <lineage>
        <taxon>Eukaryota</taxon>
        <taxon>Fungi</taxon>
        <taxon>Dikarya</taxon>
        <taxon>Ascomycota</taxon>
        <taxon>Pezizomycotina</taxon>
        <taxon>Leotiomycetes</taxon>
        <taxon>Helotiales</taxon>
        <taxon>Drepanopezizaceae</taxon>
        <taxon>Diplocarpon</taxon>
    </lineage>
</organism>
<dbReference type="InterPro" id="IPR021858">
    <property type="entry name" value="Fun_TF"/>
</dbReference>
<dbReference type="GO" id="GO:0005634">
    <property type="term" value="C:nucleus"/>
    <property type="evidence" value="ECO:0007669"/>
    <property type="project" value="UniProtKB-SubCell"/>
</dbReference>
<keyword evidence="5" id="KW-1185">Reference proteome</keyword>
<dbReference type="Pfam" id="PF11951">
    <property type="entry name" value="Fungal_trans_2"/>
    <property type="match status" value="1"/>
</dbReference>
<comment type="caution">
    <text evidence="4">The sequence shown here is derived from an EMBL/GenBank/DDBJ whole genome shotgun (WGS) entry which is preliminary data.</text>
</comment>
<feature type="region of interest" description="Disordered" evidence="3">
    <location>
        <begin position="84"/>
        <end position="110"/>
    </location>
</feature>
<evidence type="ECO:0000313" key="4">
    <source>
        <dbReference type="EMBL" id="OWP06500.1"/>
    </source>
</evidence>
<dbReference type="PANTHER" id="PTHR37534">
    <property type="entry name" value="TRANSCRIPTIONAL ACTIVATOR PROTEIN UGA3"/>
    <property type="match status" value="1"/>
</dbReference>
<dbReference type="GO" id="GO:0003700">
    <property type="term" value="F:DNA-binding transcription factor activity"/>
    <property type="evidence" value="ECO:0007669"/>
    <property type="project" value="TreeGrafter"/>
</dbReference>
<evidence type="ECO:0000256" key="2">
    <source>
        <dbReference type="ARBA" id="ARBA00023242"/>
    </source>
</evidence>
<dbReference type="OrthoDB" id="4525710at2759"/>
<dbReference type="Proteomes" id="UP000242519">
    <property type="component" value="Unassembled WGS sequence"/>
</dbReference>
<sequence>MPPDASEMYVAHKTEKHQGQAVRIPFVKISLGCRFRGSINVSLAPFTPSSPSQKSRGSSVLIAAKFDNVGPHNIEEVFSEDPISDDEYDSQYQGNTPVAGSPSHQTSPHTNVGARILKSHYSQSPVQCGFGTSDKTPSTAFSTPHYGPVEPLPNFSHVVHNIFLPVDISPPRDVLKVPPIYLTESAFPLTNPREAHLFEHYVMELATWLDLCDPNQHFQVEVPKRASKCPVLLNAIFALSSRHLSLISDYDKATSNHYHQKCVNLLIPMMGDPIISSDETVLAVMIVLRVLEEIELLESGAQGLSHLSGIQSFVRNKGASVMQGGLGEAAFWVGLRQEIYVATIAERAIQIDIDACRVDRSISETSDFGWANRAVVHLADVLNFCFDQTGVWTARWDELKGYSERWQAAKPVSFTPYYRKEADRSKNKVFPEIRQTHPCHIIGIQHHKLAQILLLIHNPRLPRLVHPLLASAHIPPLETMEHLRELCGIGLANRKTAPGMFTACMGIAMCGDRFDDRIDQESIIEVLVETERCHARPTAAIQKQMKDAWGWRH</sequence>
<dbReference type="STRING" id="503106.A0A218ZFW6"/>
<evidence type="ECO:0000256" key="3">
    <source>
        <dbReference type="SAM" id="MobiDB-lite"/>
    </source>
</evidence>
<accession>A0A218ZFW6</accession>
<dbReference type="GO" id="GO:0045944">
    <property type="term" value="P:positive regulation of transcription by RNA polymerase II"/>
    <property type="evidence" value="ECO:0007669"/>
    <property type="project" value="TreeGrafter"/>
</dbReference>
<keyword evidence="2" id="KW-0539">Nucleus</keyword>
<dbReference type="GO" id="GO:0000976">
    <property type="term" value="F:transcription cis-regulatory region binding"/>
    <property type="evidence" value="ECO:0007669"/>
    <property type="project" value="TreeGrafter"/>
</dbReference>
<reference evidence="4 5" key="1">
    <citation type="submission" date="2017-04" db="EMBL/GenBank/DDBJ databases">
        <title>Draft genome sequence of Marssonina coronaria NL1: causal agent of apple blotch.</title>
        <authorList>
            <person name="Cheng Q."/>
        </authorList>
    </citation>
    <scope>NUCLEOTIDE SEQUENCE [LARGE SCALE GENOMIC DNA]</scope>
    <source>
        <strain evidence="4 5">NL1</strain>
    </source>
</reference>
<feature type="compositionally biased region" description="Polar residues" evidence="3">
    <location>
        <begin position="90"/>
        <end position="110"/>
    </location>
</feature>
<dbReference type="AlphaFoldDB" id="A0A218ZFW6"/>
<evidence type="ECO:0000256" key="1">
    <source>
        <dbReference type="ARBA" id="ARBA00004123"/>
    </source>
</evidence>
<dbReference type="PANTHER" id="PTHR37534:SF2">
    <property type="entry name" value="N-ACETYLTRANSFERASE DOMAIN-CONTAINING PROTEIN"/>
    <property type="match status" value="1"/>
</dbReference>
<comment type="subcellular location">
    <subcellularLocation>
        <location evidence="1">Nucleus</location>
    </subcellularLocation>
</comment>
<proteinExistence type="predicted"/>
<evidence type="ECO:0000313" key="5">
    <source>
        <dbReference type="Proteomes" id="UP000242519"/>
    </source>
</evidence>
<gene>
    <name evidence="4" type="ORF">B2J93_9273</name>
</gene>
<dbReference type="EMBL" id="MZNU01000046">
    <property type="protein sequence ID" value="OWP06500.1"/>
    <property type="molecule type" value="Genomic_DNA"/>
</dbReference>
<evidence type="ECO:0008006" key="6">
    <source>
        <dbReference type="Google" id="ProtNLM"/>
    </source>
</evidence>